<dbReference type="AlphaFoldDB" id="A0A2P2QG29"/>
<sequence length="53" mass="6287">MLSFESVWSSSQRQGLTIKIHVLQGNDLLFLLWMVEVLVFSVKCYVFFLSFWN</sequence>
<reference evidence="2" key="1">
    <citation type="submission" date="2018-02" db="EMBL/GenBank/DDBJ databases">
        <title>Rhizophora mucronata_Transcriptome.</title>
        <authorList>
            <person name="Meera S.P."/>
            <person name="Sreeshan A."/>
            <person name="Augustine A."/>
        </authorList>
    </citation>
    <scope>NUCLEOTIDE SEQUENCE</scope>
    <source>
        <tissue evidence="2">Leaf</tissue>
    </source>
</reference>
<keyword evidence="1" id="KW-0472">Membrane</keyword>
<name>A0A2P2QG29_RHIMU</name>
<proteinExistence type="predicted"/>
<evidence type="ECO:0000313" key="2">
    <source>
        <dbReference type="EMBL" id="MBX65896.1"/>
    </source>
</evidence>
<organism evidence="2">
    <name type="scientific">Rhizophora mucronata</name>
    <name type="common">Asiatic mangrove</name>
    <dbReference type="NCBI Taxonomy" id="61149"/>
    <lineage>
        <taxon>Eukaryota</taxon>
        <taxon>Viridiplantae</taxon>
        <taxon>Streptophyta</taxon>
        <taxon>Embryophyta</taxon>
        <taxon>Tracheophyta</taxon>
        <taxon>Spermatophyta</taxon>
        <taxon>Magnoliopsida</taxon>
        <taxon>eudicotyledons</taxon>
        <taxon>Gunneridae</taxon>
        <taxon>Pentapetalae</taxon>
        <taxon>rosids</taxon>
        <taxon>fabids</taxon>
        <taxon>Malpighiales</taxon>
        <taxon>Rhizophoraceae</taxon>
        <taxon>Rhizophora</taxon>
    </lineage>
</organism>
<evidence type="ECO:0000256" key="1">
    <source>
        <dbReference type="SAM" id="Phobius"/>
    </source>
</evidence>
<keyword evidence="1" id="KW-1133">Transmembrane helix</keyword>
<dbReference type="EMBL" id="GGEC01085412">
    <property type="protein sequence ID" value="MBX65896.1"/>
    <property type="molecule type" value="Transcribed_RNA"/>
</dbReference>
<keyword evidence="1" id="KW-0812">Transmembrane</keyword>
<accession>A0A2P2QG29</accession>
<feature type="transmembrane region" description="Helical" evidence="1">
    <location>
        <begin position="30"/>
        <end position="52"/>
    </location>
</feature>
<protein>
    <submittedName>
        <fullName evidence="2">Uncharacterized protein</fullName>
    </submittedName>
</protein>